<sequence length="62" mass="7080">MTTRNRIHPSQDARRVPVFTRTLFRHLQDQGYTREQIIGVSAELLGLLSTDMQAKDSLLPAE</sequence>
<evidence type="ECO:0000313" key="1">
    <source>
        <dbReference type="EMBL" id="PRP97097.1"/>
    </source>
</evidence>
<accession>A0A2S9XW47</accession>
<comment type="caution">
    <text evidence="1">The sequence shown here is derived from an EMBL/GenBank/DDBJ whole genome shotgun (WGS) entry which is preliminary data.</text>
</comment>
<keyword evidence="2" id="KW-1185">Reference proteome</keyword>
<dbReference type="EMBL" id="PVNK01000162">
    <property type="protein sequence ID" value="PRP97097.1"/>
    <property type="molecule type" value="Genomic_DNA"/>
</dbReference>
<name>A0A2S9XW47_9BACT</name>
<dbReference type="AlphaFoldDB" id="A0A2S9XW47"/>
<proteinExistence type="predicted"/>
<protein>
    <submittedName>
        <fullName evidence="1">Uncharacterized protein</fullName>
    </submittedName>
</protein>
<organism evidence="1 2">
    <name type="scientific">Enhygromyxa salina</name>
    <dbReference type="NCBI Taxonomy" id="215803"/>
    <lineage>
        <taxon>Bacteria</taxon>
        <taxon>Pseudomonadati</taxon>
        <taxon>Myxococcota</taxon>
        <taxon>Polyangia</taxon>
        <taxon>Nannocystales</taxon>
        <taxon>Nannocystaceae</taxon>
        <taxon>Enhygromyxa</taxon>
    </lineage>
</organism>
<dbReference type="Proteomes" id="UP000237968">
    <property type="component" value="Unassembled WGS sequence"/>
</dbReference>
<gene>
    <name evidence="1" type="ORF">ENSA5_34800</name>
</gene>
<evidence type="ECO:0000313" key="2">
    <source>
        <dbReference type="Proteomes" id="UP000237968"/>
    </source>
</evidence>
<reference evidence="1 2" key="1">
    <citation type="submission" date="2018-03" db="EMBL/GenBank/DDBJ databases">
        <title>Draft Genome Sequences of the Obligatory Marine Myxobacteria Enhygromyxa salina SWB005.</title>
        <authorList>
            <person name="Poehlein A."/>
            <person name="Moghaddam J.A."/>
            <person name="Harms H."/>
            <person name="Alanjari M."/>
            <person name="Koenig G.M."/>
            <person name="Daniel R."/>
            <person name="Schaeberle T.F."/>
        </authorList>
    </citation>
    <scope>NUCLEOTIDE SEQUENCE [LARGE SCALE GENOMIC DNA]</scope>
    <source>
        <strain evidence="1 2">SWB005</strain>
    </source>
</reference>